<accession>A0ABC9WWB7</accession>
<sequence length="136" mass="14948">MSKFEEDPIFSRIFSGQGKKLVYLNVAACDRPLRIASIWKVTQRSKDKALPGLGADGALKLQTVCHAKSQEVIRFDVSPWLRSIAKLWDAVPGSTCRCPLLPEPVPFHLDQAPELHYRASRADMAGGELLAAAYAA</sequence>
<protein>
    <submittedName>
        <fullName evidence="1">Uncharacterized protein</fullName>
    </submittedName>
</protein>
<evidence type="ECO:0000313" key="2">
    <source>
        <dbReference type="Proteomes" id="UP001623348"/>
    </source>
</evidence>
<evidence type="ECO:0000313" key="1">
    <source>
        <dbReference type="EMBL" id="GAB0189745.1"/>
    </source>
</evidence>
<dbReference type="AlphaFoldDB" id="A0ABC9WWB7"/>
<keyword evidence="2" id="KW-1185">Reference proteome</keyword>
<organism evidence="1 2">
    <name type="scientific">Grus japonensis</name>
    <name type="common">Japanese crane</name>
    <name type="synonym">Red-crowned crane</name>
    <dbReference type="NCBI Taxonomy" id="30415"/>
    <lineage>
        <taxon>Eukaryota</taxon>
        <taxon>Metazoa</taxon>
        <taxon>Chordata</taxon>
        <taxon>Craniata</taxon>
        <taxon>Vertebrata</taxon>
        <taxon>Euteleostomi</taxon>
        <taxon>Archelosauria</taxon>
        <taxon>Archosauria</taxon>
        <taxon>Dinosauria</taxon>
        <taxon>Saurischia</taxon>
        <taxon>Theropoda</taxon>
        <taxon>Coelurosauria</taxon>
        <taxon>Aves</taxon>
        <taxon>Neognathae</taxon>
        <taxon>Neoaves</taxon>
        <taxon>Gruiformes</taxon>
        <taxon>Gruidae</taxon>
        <taxon>Grus</taxon>
    </lineage>
</organism>
<dbReference type="Proteomes" id="UP001623348">
    <property type="component" value="Unassembled WGS sequence"/>
</dbReference>
<dbReference type="EMBL" id="BAAFJT010000005">
    <property type="protein sequence ID" value="GAB0189745.1"/>
    <property type="molecule type" value="Genomic_DNA"/>
</dbReference>
<proteinExistence type="predicted"/>
<comment type="caution">
    <text evidence="1">The sequence shown here is derived from an EMBL/GenBank/DDBJ whole genome shotgun (WGS) entry which is preliminary data.</text>
</comment>
<reference evidence="1 2" key="1">
    <citation type="submission" date="2024-06" db="EMBL/GenBank/DDBJ databases">
        <title>The draft genome of Grus japonensis, version 3.</title>
        <authorList>
            <person name="Nabeshima K."/>
            <person name="Suzuki S."/>
            <person name="Onuma M."/>
        </authorList>
    </citation>
    <scope>NUCLEOTIDE SEQUENCE [LARGE SCALE GENOMIC DNA]</scope>
    <source>
        <strain evidence="1 2">451A</strain>
    </source>
</reference>
<gene>
    <name evidence="1" type="ORF">GRJ2_001439800</name>
</gene>
<name>A0ABC9WWB7_GRUJA</name>